<protein>
    <submittedName>
        <fullName evidence="5">Adhesion protein FadA</fullName>
    </submittedName>
</protein>
<evidence type="ECO:0000313" key="4">
    <source>
        <dbReference type="Proteomes" id="UP000271162"/>
    </source>
</evidence>
<feature type="signal peptide" evidence="2">
    <location>
        <begin position="1"/>
        <end position="19"/>
    </location>
</feature>
<reference evidence="5" key="1">
    <citation type="submission" date="2017-02" db="UniProtKB">
        <authorList>
            <consortium name="WormBaseParasite"/>
        </authorList>
    </citation>
    <scope>IDENTIFICATION</scope>
</reference>
<evidence type="ECO:0000313" key="3">
    <source>
        <dbReference type="EMBL" id="VDL69003.1"/>
    </source>
</evidence>
<keyword evidence="4" id="KW-1185">Reference proteome</keyword>
<name>A0A0N4XSB5_NIPBR</name>
<dbReference type="EMBL" id="UYSL01012979">
    <property type="protein sequence ID" value="VDL69003.1"/>
    <property type="molecule type" value="Genomic_DNA"/>
</dbReference>
<feature type="chain" id="PRO_5043124753" evidence="2">
    <location>
        <begin position="20"/>
        <end position="117"/>
    </location>
</feature>
<accession>A0A0N4XSB5</accession>
<proteinExistence type="predicted"/>
<organism evidence="5">
    <name type="scientific">Nippostrongylus brasiliensis</name>
    <name type="common">Rat hookworm</name>
    <dbReference type="NCBI Taxonomy" id="27835"/>
    <lineage>
        <taxon>Eukaryota</taxon>
        <taxon>Metazoa</taxon>
        <taxon>Ecdysozoa</taxon>
        <taxon>Nematoda</taxon>
        <taxon>Chromadorea</taxon>
        <taxon>Rhabditida</taxon>
        <taxon>Rhabditina</taxon>
        <taxon>Rhabditomorpha</taxon>
        <taxon>Strongyloidea</taxon>
        <taxon>Heligmosomidae</taxon>
        <taxon>Nippostrongylus</taxon>
    </lineage>
</organism>
<evidence type="ECO:0000256" key="1">
    <source>
        <dbReference type="SAM" id="MobiDB-lite"/>
    </source>
</evidence>
<dbReference type="Proteomes" id="UP000271162">
    <property type="component" value="Unassembled WGS sequence"/>
</dbReference>
<dbReference type="AlphaFoldDB" id="A0A0N4XSB5"/>
<keyword evidence="2" id="KW-0732">Signal</keyword>
<evidence type="ECO:0000256" key="2">
    <source>
        <dbReference type="SAM" id="SignalP"/>
    </source>
</evidence>
<gene>
    <name evidence="3" type="ORF">NBR_LOCUS5414</name>
</gene>
<evidence type="ECO:0000313" key="5">
    <source>
        <dbReference type="WBParaSite" id="NBR_0000541701-mRNA-1"/>
    </source>
</evidence>
<dbReference type="WBParaSite" id="NBR_0000541701-mRNA-1">
    <property type="protein sequence ID" value="NBR_0000541701-mRNA-1"/>
    <property type="gene ID" value="NBR_0000541701"/>
</dbReference>
<reference evidence="3 4" key="2">
    <citation type="submission" date="2018-11" db="EMBL/GenBank/DDBJ databases">
        <authorList>
            <consortium name="Pathogen Informatics"/>
        </authorList>
    </citation>
    <scope>NUCLEOTIDE SEQUENCE [LARGE SCALE GENOMIC DNA]</scope>
</reference>
<feature type="region of interest" description="Disordered" evidence="1">
    <location>
        <begin position="89"/>
        <end position="117"/>
    </location>
</feature>
<sequence>MKHLFLVLGLFAISSLASAGELSETGKAVLAKIKALKEEEKSLLATITDEEQKDLVEEILDKEDADEDKKVIAELEKEQKEEVAKLKEEEKALTDATTRRGAFSSNAADRALQRGID</sequence>